<comment type="subcellular location">
    <subcellularLocation>
        <location evidence="2">Cell inner membrane</location>
        <topology evidence="2">Multi-pass membrane protein</topology>
    </subcellularLocation>
</comment>
<evidence type="ECO:0000313" key="11">
    <source>
        <dbReference type="EMBL" id="TCO22664.1"/>
    </source>
</evidence>
<feature type="transmembrane region" description="Helical" evidence="8">
    <location>
        <begin position="288"/>
        <end position="307"/>
    </location>
</feature>
<feature type="transmembrane region" description="Helical" evidence="8">
    <location>
        <begin position="106"/>
        <end position="129"/>
    </location>
</feature>
<dbReference type="InterPro" id="IPR050375">
    <property type="entry name" value="MFS_TsgA-like"/>
</dbReference>
<dbReference type="Proteomes" id="UP000295684">
    <property type="component" value="Unassembled WGS sequence"/>
</dbReference>
<evidence type="ECO:0000256" key="5">
    <source>
        <dbReference type="ARBA" id="ARBA00022692"/>
    </source>
</evidence>
<reference evidence="11 12" key="3">
    <citation type="submission" date="2019-03" db="EMBL/GenBank/DDBJ databases">
        <title>Genomic Encyclopedia of Type Strains, Phase IV (KMG-IV): sequencing the most valuable type-strain genomes for metagenomic binning, comparative biology and taxonomic classification.</title>
        <authorList>
            <person name="Goeker M."/>
        </authorList>
    </citation>
    <scope>NUCLEOTIDE SEQUENCE [LARGE SCALE GENOMIC DNA]</scope>
    <source>
        <strain evidence="11 12">DSM 103236</strain>
    </source>
</reference>
<dbReference type="EMBL" id="SLWO01000006">
    <property type="protein sequence ID" value="TCO22664.1"/>
    <property type="molecule type" value="Genomic_DNA"/>
</dbReference>
<feature type="transmembrane region" description="Helical" evidence="8">
    <location>
        <begin position="316"/>
        <end position="336"/>
    </location>
</feature>
<evidence type="ECO:0000256" key="3">
    <source>
        <dbReference type="ARBA" id="ARBA00009120"/>
    </source>
</evidence>
<reference evidence="10" key="1">
    <citation type="journal article" date="2014" name="Int. J. Syst. Evol. Microbiol.">
        <title>Complete genome of a new Firmicutes species belonging to the dominant human colonic microbiota ('Ruminococcus bicirculans') reveals two chromosomes and a selective capacity to utilize plant glucans.</title>
        <authorList>
            <consortium name="NISC Comparative Sequencing Program"/>
            <person name="Wegmann U."/>
            <person name="Louis P."/>
            <person name="Goesmann A."/>
            <person name="Henrissat B."/>
            <person name="Duncan S.H."/>
            <person name="Flint H.J."/>
        </authorList>
    </citation>
    <scope>NUCLEOTIDE SEQUENCE</scope>
    <source>
        <strain evidence="10">CGMCC 1.15644</strain>
    </source>
</reference>
<dbReference type="SUPFAM" id="SSF103473">
    <property type="entry name" value="MFS general substrate transporter"/>
    <property type="match status" value="1"/>
</dbReference>
<evidence type="ECO:0000256" key="7">
    <source>
        <dbReference type="ARBA" id="ARBA00023136"/>
    </source>
</evidence>
<proteinExistence type="inferred from homology"/>
<dbReference type="RefSeq" id="WP_132534672.1">
    <property type="nucleotide sequence ID" value="NZ_BMJO01000006.1"/>
</dbReference>
<keyword evidence="5 8" id="KW-0812">Transmembrane</keyword>
<feature type="transmembrane region" description="Helical" evidence="8">
    <location>
        <begin position="82"/>
        <end position="100"/>
    </location>
</feature>
<comment type="caution">
    <text evidence="11">The sequence shown here is derived from an EMBL/GenBank/DDBJ whole genome shotgun (WGS) entry which is preliminary data.</text>
</comment>
<dbReference type="InterPro" id="IPR011701">
    <property type="entry name" value="MFS"/>
</dbReference>
<comment type="similarity">
    <text evidence="3">Belongs to the major facilitator superfamily. FHS transporter (TC 2.A.1.7) family.</text>
</comment>
<dbReference type="NCBIfam" id="TIGR01272">
    <property type="entry name" value="gluP"/>
    <property type="match status" value="1"/>
</dbReference>
<dbReference type="GO" id="GO:0005354">
    <property type="term" value="F:galactose transmembrane transporter activity"/>
    <property type="evidence" value="ECO:0007669"/>
    <property type="project" value="InterPro"/>
</dbReference>
<feature type="transmembrane region" description="Helical" evidence="8">
    <location>
        <begin position="392"/>
        <end position="411"/>
    </location>
</feature>
<organism evidence="11 12">
    <name type="scientific">Pedobacter psychrotolerans</name>
    <dbReference type="NCBI Taxonomy" id="1843235"/>
    <lineage>
        <taxon>Bacteria</taxon>
        <taxon>Pseudomonadati</taxon>
        <taxon>Bacteroidota</taxon>
        <taxon>Sphingobacteriia</taxon>
        <taxon>Sphingobacteriales</taxon>
        <taxon>Sphingobacteriaceae</taxon>
        <taxon>Pedobacter</taxon>
    </lineage>
</organism>
<keyword evidence="13" id="KW-1185">Reference proteome</keyword>
<dbReference type="InterPro" id="IPR005964">
    <property type="entry name" value="Glc/Gal_transptr_bac"/>
</dbReference>
<feature type="transmembrane region" description="Helical" evidence="8">
    <location>
        <begin position="50"/>
        <end position="70"/>
    </location>
</feature>
<dbReference type="AlphaFoldDB" id="A0A4R2H891"/>
<dbReference type="GO" id="GO:1904659">
    <property type="term" value="P:D-glucose transmembrane transport"/>
    <property type="evidence" value="ECO:0007669"/>
    <property type="project" value="InterPro"/>
</dbReference>
<dbReference type="EMBL" id="BMJO01000006">
    <property type="protein sequence ID" value="GGE66240.1"/>
    <property type="molecule type" value="Genomic_DNA"/>
</dbReference>
<keyword evidence="7 8" id="KW-0472">Membrane</keyword>
<evidence type="ECO:0000256" key="8">
    <source>
        <dbReference type="SAM" id="Phobius"/>
    </source>
</evidence>
<dbReference type="GO" id="GO:0005886">
    <property type="term" value="C:plasma membrane"/>
    <property type="evidence" value="ECO:0007669"/>
    <property type="project" value="UniProtKB-SubCell"/>
</dbReference>
<dbReference type="Proteomes" id="UP000622648">
    <property type="component" value="Unassembled WGS sequence"/>
</dbReference>
<evidence type="ECO:0000256" key="1">
    <source>
        <dbReference type="ARBA" id="ARBA00003321"/>
    </source>
</evidence>
<feature type="transmembrane region" description="Helical" evidence="8">
    <location>
        <begin position="250"/>
        <end position="268"/>
    </location>
</feature>
<keyword evidence="4" id="KW-1003">Cell membrane</keyword>
<dbReference type="OrthoDB" id="9786665at2"/>
<reference evidence="13" key="2">
    <citation type="journal article" date="2019" name="Int. J. Syst. Evol. Microbiol.">
        <title>The Global Catalogue of Microorganisms (GCM) 10K type strain sequencing project: providing services to taxonomists for standard genome sequencing and annotation.</title>
        <authorList>
            <consortium name="The Broad Institute Genomics Platform"/>
            <consortium name="The Broad Institute Genome Sequencing Center for Infectious Disease"/>
            <person name="Wu L."/>
            <person name="Ma J."/>
        </authorList>
    </citation>
    <scope>NUCLEOTIDE SEQUENCE [LARGE SCALE GENOMIC DNA]</scope>
    <source>
        <strain evidence="13">CGMCC 1.15644</strain>
    </source>
</reference>
<feature type="transmembrane region" description="Helical" evidence="8">
    <location>
        <begin position="356"/>
        <end position="380"/>
    </location>
</feature>
<dbReference type="PANTHER" id="PTHR43702">
    <property type="entry name" value="L-FUCOSE-PROTON SYMPORTER"/>
    <property type="match status" value="1"/>
</dbReference>
<feature type="transmembrane region" description="Helical" evidence="8">
    <location>
        <begin position="141"/>
        <end position="164"/>
    </location>
</feature>
<dbReference type="PROSITE" id="PS50850">
    <property type="entry name" value="MFS"/>
    <property type="match status" value="1"/>
</dbReference>
<evidence type="ECO:0000313" key="13">
    <source>
        <dbReference type="Proteomes" id="UP000622648"/>
    </source>
</evidence>
<feature type="domain" description="Major facilitator superfamily (MFS) profile" evidence="9">
    <location>
        <begin position="13"/>
        <end position="445"/>
    </location>
</feature>
<evidence type="ECO:0000256" key="2">
    <source>
        <dbReference type="ARBA" id="ARBA00004429"/>
    </source>
</evidence>
<comment type="function">
    <text evidence="1">Intake of glucose and galactose.</text>
</comment>
<dbReference type="PANTHER" id="PTHR43702:SF12">
    <property type="entry name" value="N-ACETYL GLUCOSAMINE TRANSPORTER NAGP"/>
    <property type="match status" value="1"/>
</dbReference>
<keyword evidence="6 8" id="KW-1133">Transmembrane helix</keyword>
<feature type="transmembrane region" description="Helical" evidence="8">
    <location>
        <begin position="194"/>
        <end position="214"/>
    </location>
</feature>
<evidence type="ECO:0000259" key="9">
    <source>
        <dbReference type="PROSITE" id="PS50850"/>
    </source>
</evidence>
<accession>A0A4R2H891</accession>
<evidence type="ECO:0000313" key="10">
    <source>
        <dbReference type="EMBL" id="GGE66240.1"/>
    </source>
</evidence>
<reference evidence="10" key="4">
    <citation type="submission" date="2024-05" db="EMBL/GenBank/DDBJ databases">
        <authorList>
            <person name="Sun Q."/>
            <person name="Zhou Y."/>
        </authorList>
    </citation>
    <scope>NUCLEOTIDE SEQUENCE</scope>
    <source>
        <strain evidence="10">CGMCC 1.15644</strain>
    </source>
</reference>
<evidence type="ECO:0000313" key="12">
    <source>
        <dbReference type="Proteomes" id="UP000295684"/>
    </source>
</evidence>
<dbReference type="InterPro" id="IPR036259">
    <property type="entry name" value="MFS_trans_sf"/>
</dbReference>
<name>A0A4R2H891_9SPHI</name>
<dbReference type="GO" id="GO:0055056">
    <property type="term" value="F:D-glucose transmembrane transporter activity"/>
    <property type="evidence" value="ECO:0007669"/>
    <property type="project" value="InterPro"/>
</dbReference>
<evidence type="ECO:0000256" key="6">
    <source>
        <dbReference type="ARBA" id="ARBA00022989"/>
    </source>
</evidence>
<feature type="transmembrane region" description="Helical" evidence="8">
    <location>
        <begin position="12"/>
        <end position="30"/>
    </location>
</feature>
<feature type="transmembrane region" description="Helical" evidence="8">
    <location>
        <begin position="423"/>
        <end position="443"/>
    </location>
</feature>
<evidence type="ECO:0000256" key="4">
    <source>
        <dbReference type="ARBA" id="ARBA00022475"/>
    </source>
</evidence>
<dbReference type="Pfam" id="PF07690">
    <property type="entry name" value="MFS_1"/>
    <property type="match status" value="1"/>
</dbReference>
<dbReference type="InterPro" id="IPR020846">
    <property type="entry name" value="MFS_dom"/>
</dbReference>
<sequence>MSNSPQKQNYSFALFVIGVLFFIFGFITWANSQLIPYLKIACQLTSTESYYVASAFFAAYFVMSIPSSFVLKFTGFKKGMSVGLFAMAIGAAVFIPAAYARSFPTFLLGLFIIGSGLALLQTASNPYAAALGPKESAAKRISILGICNKIAGILAVYVLGSIILKDSDAFEASLKTMDETAKNIALDGLAQKVVLPYVFIAISFAIVGILLFFVQLPEVEEEQDILDPNALPGNAQVAATDKNVFSFPHLIVGVLALFFYVGMEVISYDTFAGLGTHLGYKLDVSKSFATYTGYGLLLGYTVGIISIPRFISQRNALVISCILSMLLVLLVVFIKADPGISVLHLFGQDLNLPTHPAVWIFALLGFSNSVMWPAIFPMAIDGLGKFTKMGSALLIMAIVGGAILPPIYGYISETTGNSQTAYLMMIPAYLFILYFALSGYRLAKK</sequence>
<gene>
    <name evidence="11" type="ORF">EV200_106308</name>
    <name evidence="10" type="ORF">GCM10011413_35980</name>
</gene>
<protein>
    <submittedName>
        <fullName evidence="10">Glucose/galactose MFS transporter</fullName>
    </submittedName>
    <submittedName>
        <fullName evidence="11">Glucose/galactose transporter</fullName>
    </submittedName>
</protein>
<dbReference type="CDD" id="cd17394">
    <property type="entry name" value="MFS_FucP_like"/>
    <property type="match status" value="1"/>
</dbReference>
<dbReference type="Gene3D" id="1.20.1250.20">
    <property type="entry name" value="MFS general substrate transporter like domains"/>
    <property type="match status" value="2"/>
</dbReference>